<keyword evidence="1" id="KW-0732">Signal</keyword>
<dbReference type="PATRIC" id="fig|543877.4.peg.859"/>
<evidence type="ECO:0000256" key="1">
    <source>
        <dbReference type="SAM" id="SignalP"/>
    </source>
</evidence>
<organism evidence="2 3">
    <name type="scientific">Pelagerythrobacter marensis</name>
    <dbReference type="NCBI Taxonomy" id="543877"/>
    <lineage>
        <taxon>Bacteria</taxon>
        <taxon>Pseudomonadati</taxon>
        <taxon>Pseudomonadota</taxon>
        <taxon>Alphaproteobacteria</taxon>
        <taxon>Sphingomonadales</taxon>
        <taxon>Erythrobacteraceae</taxon>
        <taxon>Pelagerythrobacter</taxon>
    </lineage>
</organism>
<evidence type="ECO:0000313" key="3">
    <source>
        <dbReference type="Proteomes" id="UP000037643"/>
    </source>
</evidence>
<name>A0A0G3X954_9SPHN</name>
<dbReference type="STRING" id="543877.AM2010_850"/>
<dbReference type="Proteomes" id="UP000037643">
    <property type="component" value="Chromosome"/>
</dbReference>
<reference evidence="2 3" key="1">
    <citation type="submission" date="2015-06" db="EMBL/GenBank/DDBJ databases">
        <authorList>
            <person name="Kim K.M."/>
        </authorList>
    </citation>
    <scope>NUCLEOTIDE SEQUENCE [LARGE SCALE GENOMIC DNA]</scope>
    <source>
        <strain evidence="2 3">KCTC 22370</strain>
    </source>
</reference>
<proteinExistence type="predicted"/>
<keyword evidence="3" id="KW-1185">Reference proteome</keyword>
<dbReference type="PROSITE" id="PS51257">
    <property type="entry name" value="PROKAR_LIPOPROTEIN"/>
    <property type="match status" value="1"/>
</dbReference>
<evidence type="ECO:0008006" key="4">
    <source>
        <dbReference type="Google" id="ProtNLM"/>
    </source>
</evidence>
<dbReference type="KEGG" id="amx:AM2010_850"/>
<protein>
    <recommendedName>
        <fullName evidence="4">Lipoprotein</fullName>
    </recommendedName>
</protein>
<dbReference type="RefSeq" id="WP_047806021.1">
    <property type="nucleotide sequence ID" value="NZ_CP011805.1"/>
</dbReference>
<evidence type="ECO:0000313" key="2">
    <source>
        <dbReference type="EMBL" id="AKM06928.1"/>
    </source>
</evidence>
<dbReference type="EMBL" id="CP011805">
    <property type="protein sequence ID" value="AKM06928.1"/>
    <property type="molecule type" value="Genomic_DNA"/>
</dbReference>
<sequence length="168" mass="17933" precursor="true">MKWLAILVSLPLALSACSDPEPTPEQTRAAEDRAIAAVEAAQDVPPNPVALEPITFRDIDEHGLSGAGCAFRAETQGNGWIALALERGALVKIEGIIHRLAPDAGSRSLPVMARSRYDGREYGLTFDLAEGEGQRTGTETTDYPGRLELRNGRDQVVFGASGVMQCGT</sequence>
<feature type="signal peptide" evidence="1">
    <location>
        <begin position="1"/>
        <end position="18"/>
    </location>
</feature>
<gene>
    <name evidence="2" type="ORF">AM2010_850</name>
</gene>
<feature type="chain" id="PRO_5002562342" description="Lipoprotein" evidence="1">
    <location>
        <begin position="19"/>
        <end position="168"/>
    </location>
</feature>
<dbReference type="OrthoDB" id="7504757at2"/>
<accession>A0A0G3X954</accession>
<dbReference type="AlphaFoldDB" id="A0A0G3X954"/>